<dbReference type="KEGG" id="tet:TTHERM_00274480"/>
<dbReference type="InterPro" id="IPR019019">
    <property type="entry name" value="H-type_lectin_domain"/>
</dbReference>
<evidence type="ECO:0000313" key="3">
    <source>
        <dbReference type="EMBL" id="EAR95743.2"/>
    </source>
</evidence>
<organism evidence="3 4">
    <name type="scientific">Tetrahymena thermophila (strain SB210)</name>
    <dbReference type="NCBI Taxonomy" id="312017"/>
    <lineage>
        <taxon>Eukaryota</taxon>
        <taxon>Sar</taxon>
        <taxon>Alveolata</taxon>
        <taxon>Ciliophora</taxon>
        <taxon>Intramacronucleata</taxon>
        <taxon>Oligohymenophorea</taxon>
        <taxon>Hymenostomatida</taxon>
        <taxon>Tetrahymenina</taxon>
        <taxon>Tetrahymenidae</taxon>
        <taxon>Tetrahymena</taxon>
    </lineage>
</organism>
<protein>
    <recommendedName>
        <fullName evidence="2">H-type lectin domain-containing protein</fullName>
    </recommendedName>
</protein>
<dbReference type="GeneID" id="7846367"/>
<gene>
    <name evidence="3" type="ORF">TTHERM_00274480</name>
</gene>
<dbReference type="InterPro" id="IPR006212">
    <property type="entry name" value="Furin_repeat"/>
</dbReference>
<keyword evidence="4" id="KW-1185">Reference proteome</keyword>
<dbReference type="SUPFAM" id="SSF57184">
    <property type="entry name" value="Growth factor receptor domain"/>
    <property type="match status" value="3"/>
</dbReference>
<dbReference type="InParanoid" id="I7LUR3"/>
<dbReference type="GO" id="GO:0030246">
    <property type="term" value="F:carbohydrate binding"/>
    <property type="evidence" value="ECO:0007669"/>
    <property type="project" value="InterPro"/>
</dbReference>
<evidence type="ECO:0000256" key="1">
    <source>
        <dbReference type="SAM" id="SignalP"/>
    </source>
</evidence>
<dbReference type="EMBL" id="GG662703">
    <property type="protein sequence ID" value="EAR95743.2"/>
    <property type="molecule type" value="Genomic_DNA"/>
</dbReference>
<name>I7LUR3_TETTS</name>
<reference evidence="4" key="1">
    <citation type="journal article" date="2006" name="PLoS Biol.">
        <title>Macronuclear genome sequence of the ciliate Tetrahymena thermophila, a model eukaryote.</title>
        <authorList>
            <person name="Eisen J.A."/>
            <person name="Coyne R.S."/>
            <person name="Wu M."/>
            <person name="Wu D."/>
            <person name="Thiagarajan M."/>
            <person name="Wortman J.R."/>
            <person name="Badger J.H."/>
            <person name="Ren Q."/>
            <person name="Amedeo P."/>
            <person name="Jones K.M."/>
            <person name="Tallon L.J."/>
            <person name="Delcher A.L."/>
            <person name="Salzberg S.L."/>
            <person name="Silva J.C."/>
            <person name="Haas B.J."/>
            <person name="Majoros W.H."/>
            <person name="Farzad M."/>
            <person name="Carlton J.M."/>
            <person name="Smith R.K. Jr."/>
            <person name="Garg J."/>
            <person name="Pearlman R.E."/>
            <person name="Karrer K.M."/>
            <person name="Sun L."/>
            <person name="Manning G."/>
            <person name="Elde N.C."/>
            <person name="Turkewitz A.P."/>
            <person name="Asai D.J."/>
            <person name="Wilkes D.E."/>
            <person name="Wang Y."/>
            <person name="Cai H."/>
            <person name="Collins K."/>
            <person name="Stewart B.A."/>
            <person name="Lee S.R."/>
            <person name="Wilamowska K."/>
            <person name="Weinberg Z."/>
            <person name="Ruzzo W.L."/>
            <person name="Wloga D."/>
            <person name="Gaertig J."/>
            <person name="Frankel J."/>
            <person name="Tsao C.-C."/>
            <person name="Gorovsky M.A."/>
            <person name="Keeling P.J."/>
            <person name="Waller R.F."/>
            <person name="Patron N.J."/>
            <person name="Cherry J.M."/>
            <person name="Stover N.A."/>
            <person name="Krieger C.J."/>
            <person name="del Toro C."/>
            <person name="Ryder H.F."/>
            <person name="Williamson S.C."/>
            <person name="Barbeau R.A."/>
            <person name="Hamilton E.P."/>
            <person name="Orias E."/>
        </authorList>
    </citation>
    <scope>NUCLEOTIDE SEQUENCE [LARGE SCALE GENOMIC DNA]</scope>
    <source>
        <strain evidence="4">SB210</strain>
    </source>
</reference>
<dbReference type="RefSeq" id="XP_001015988.2">
    <property type="nucleotide sequence ID" value="XM_001015988.2"/>
</dbReference>
<evidence type="ECO:0000313" key="4">
    <source>
        <dbReference type="Proteomes" id="UP000009168"/>
    </source>
</evidence>
<dbReference type="SMART" id="SM00261">
    <property type="entry name" value="FU"/>
    <property type="match status" value="6"/>
</dbReference>
<sequence>MNNNFKVSRFIKFFLVIFTYQVNNICAQIQYDDQVPFIYYQQSIKLRFYKEDNPQFQVIDFSSKQFKKPPLVIVGVGFYNNKWDPDKQILFELVASSITNTQCNITLISDQSTSYLTGIKVNILAIDTSQFPFVNVINQNQQNINFDNYQFQEKRSYSSTLQGTKNVMVVVRGWKSSAKDSTMNSFSLTVFATNVDNQNYIITITTSQLSLTIFDVYYTIIEYVVNPPSQYGIISNYDNKYQNPTNEACFSSQNCTNYKRYFPVYFKIVKIQITQQQNYSNFYTSINQYQFSTFKFEQDPRLELTNYTLNSDTITYSYHTWDSSICTGSTSSFLFFYRKVCQNNQDIDITGNICINKCNIKNPLNDQQCLDCSSGQYFLQDKQLCQTEIPVGYECTQIDQFYKCQNCKIDNCQICKEGNPSQFNCTQCINTFYLFNNQCFSKQPDNTICNDNLICQDCSEKTCLTCILSQEQNLQCQTCYDQQIPYQGKCYKKDNPPNNTYCDWSKLICLPCTDLSCKICSNPNSIPQQCLSCQDNQFLYDGKCYSQNNPPNNTYCDQATLKCQKCNDINCATCSDPSKSPQQCLSCSNNQIIFNGQCYTKENPPNNTYCDWINLKCQPCNDINCATCSDPSKGLQKCLSCVNKSILFNGQCYTKDNPPNNTYCDWVSLKCQLCNDINCLTCSDPNQQNQYCLSCQKELQYLFNGKCYCGNGKFGIGCKQNCIQSCILCQDQSSCDKYSQERIYQKEDCHFSCSKCYIPHKDYACQECSSDTRQIQQLTSSCSCKEGYIESGVAECKIEQTLQPNNNFQSSIKARQ</sequence>
<dbReference type="GO" id="GO:0007155">
    <property type="term" value="P:cell adhesion"/>
    <property type="evidence" value="ECO:0007669"/>
    <property type="project" value="InterPro"/>
</dbReference>
<evidence type="ECO:0000259" key="2">
    <source>
        <dbReference type="Pfam" id="PF09458"/>
    </source>
</evidence>
<dbReference type="OrthoDB" id="18487at2759"/>
<dbReference type="InterPro" id="IPR009030">
    <property type="entry name" value="Growth_fac_rcpt_cys_sf"/>
</dbReference>
<dbReference type="Proteomes" id="UP000009168">
    <property type="component" value="Unassembled WGS sequence"/>
</dbReference>
<keyword evidence="1" id="KW-0732">Signal</keyword>
<dbReference type="Gene3D" id="2.10.220.10">
    <property type="entry name" value="Hormone Receptor, Insulin-like Growth Factor Receptor 1, Chain A, domain 2"/>
    <property type="match status" value="2"/>
</dbReference>
<accession>I7LUR3</accession>
<dbReference type="AlphaFoldDB" id="I7LUR3"/>
<feature type="domain" description="H-type lectin" evidence="2">
    <location>
        <begin position="59"/>
        <end position="126"/>
    </location>
</feature>
<dbReference type="Pfam" id="PF09458">
    <property type="entry name" value="H_lectin"/>
    <property type="match status" value="1"/>
</dbReference>
<feature type="signal peptide" evidence="1">
    <location>
        <begin position="1"/>
        <end position="27"/>
    </location>
</feature>
<proteinExistence type="predicted"/>
<feature type="chain" id="PRO_5003712022" description="H-type lectin domain-containing protein" evidence="1">
    <location>
        <begin position="28"/>
        <end position="816"/>
    </location>
</feature>